<comment type="cofactor">
    <cofactor evidence="6">
        <name>Mg(2+)</name>
        <dbReference type="ChEBI" id="CHEBI:18420"/>
    </cofactor>
</comment>
<dbReference type="EC" id="3.1.3.12" evidence="6"/>
<sequence length="278" mass="31546">MSQRLANQPLQSAQQLWAQLVIQAEEPLLLLLDYDGTLVPIQDKPDLARPSAPLYESLITLSKQQNLIIAIVSGRDIRELKSFLAIEGIYYVGGHGAEMEDLHGNRYNFVNQRIEWIESLAEIACQCIGSHEGFLLERKKTSFAFHYRLACPSIASVVLEQYRKKIQRILEIEKLEMVEGKKVIEVRPAYINKGTAVLQLMDRYSQHRPLYMGDDKTDEDAFKAIAGYGFTSSTVLISENPKPSYAFYRMRNSQEVVQFLQILSMRCSDGSIQSAVPP</sequence>
<dbReference type="InterPro" id="IPR044651">
    <property type="entry name" value="OTSB-like"/>
</dbReference>
<evidence type="ECO:0000313" key="7">
    <source>
        <dbReference type="EMBL" id="QGG48528.1"/>
    </source>
</evidence>
<dbReference type="SUPFAM" id="SSF56784">
    <property type="entry name" value="HAD-like"/>
    <property type="match status" value="1"/>
</dbReference>
<dbReference type="UniPathway" id="UPA00299"/>
<evidence type="ECO:0000256" key="3">
    <source>
        <dbReference type="ARBA" id="ARBA00008770"/>
    </source>
</evidence>
<organism evidence="7 8">
    <name type="scientific">Heliorestis convoluta</name>
    <dbReference type="NCBI Taxonomy" id="356322"/>
    <lineage>
        <taxon>Bacteria</taxon>
        <taxon>Bacillati</taxon>
        <taxon>Bacillota</taxon>
        <taxon>Clostridia</taxon>
        <taxon>Eubacteriales</taxon>
        <taxon>Heliobacteriaceae</taxon>
        <taxon>Heliorestis</taxon>
    </lineage>
</organism>
<dbReference type="InterPro" id="IPR036412">
    <property type="entry name" value="HAD-like_sf"/>
</dbReference>
<dbReference type="CDD" id="cd01627">
    <property type="entry name" value="HAD_TPP"/>
    <property type="match status" value="1"/>
</dbReference>
<comment type="pathway">
    <text evidence="2 6">Glycan biosynthesis; trehalose biosynthesis.</text>
</comment>
<dbReference type="GO" id="GO:0046872">
    <property type="term" value="F:metal ion binding"/>
    <property type="evidence" value="ECO:0007669"/>
    <property type="project" value="UniProtKB-KW"/>
</dbReference>
<dbReference type="KEGG" id="hcv:FTV88_2430"/>
<dbReference type="InterPro" id="IPR006379">
    <property type="entry name" value="HAD-SF_hydro_IIB"/>
</dbReference>
<dbReference type="EMBL" id="CP045875">
    <property type="protein sequence ID" value="QGG48528.1"/>
    <property type="molecule type" value="Genomic_DNA"/>
</dbReference>
<keyword evidence="6" id="KW-0479">Metal-binding</keyword>
<dbReference type="InterPro" id="IPR023214">
    <property type="entry name" value="HAD_sf"/>
</dbReference>
<dbReference type="RefSeq" id="WP_153725684.1">
    <property type="nucleotide sequence ID" value="NZ_CP045875.1"/>
</dbReference>
<keyword evidence="6" id="KW-0460">Magnesium</keyword>
<dbReference type="Gene3D" id="3.30.70.1020">
    <property type="entry name" value="Trehalose-6-phosphate phosphatase related protein, domain 2"/>
    <property type="match status" value="1"/>
</dbReference>
<dbReference type="PANTHER" id="PTHR43768">
    <property type="entry name" value="TREHALOSE 6-PHOSPHATE PHOSPHATASE"/>
    <property type="match status" value="1"/>
</dbReference>
<dbReference type="Proteomes" id="UP000366051">
    <property type="component" value="Chromosome"/>
</dbReference>
<comment type="similarity">
    <text evidence="3 6">Belongs to the trehalose phosphatase family.</text>
</comment>
<dbReference type="AlphaFoldDB" id="A0A5Q2N0K0"/>
<dbReference type="NCBIfam" id="TIGR01484">
    <property type="entry name" value="HAD-SF-IIB"/>
    <property type="match status" value="1"/>
</dbReference>
<evidence type="ECO:0000256" key="6">
    <source>
        <dbReference type="RuleBase" id="RU361117"/>
    </source>
</evidence>
<evidence type="ECO:0000256" key="1">
    <source>
        <dbReference type="ARBA" id="ARBA00000500"/>
    </source>
</evidence>
<comment type="function">
    <text evidence="5 6">Removes the phosphate from trehalose 6-phosphate to produce free trehalose.</text>
</comment>
<gene>
    <name evidence="7" type="primary">otsB</name>
    <name evidence="7" type="ORF">FTV88_2430</name>
</gene>
<accession>A0A5Q2N0K0</accession>
<keyword evidence="8" id="KW-1185">Reference proteome</keyword>
<reference evidence="8" key="1">
    <citation type="submission" date="2019-11" db="EMBL/GenBank/DDBJ databases">
        <title>Genome sequence of Heliorestis convoluta strain HH, an alkaliphilic and minimalistic phototrophic bacterium from a soda lake in Egypt.</title>
        <authorList>
            <person name="Dewey E.D."/>
            <person name="Stokes L.M."/>
            <person name="Burchell B.M."/>
            <person name="Shaffer K.N."/>
            <person name="Huntington A.M."/>
            <person name="Baker J.M."/>
            <person name="Nadendla S."/>
            <person name="Giglio M.G."/>
            <person name="Touchman J.W."/>
            <person name="Blankenship R.E."/>
            <person name="Madigan M.T."/>
            <person name="Sattley W.M."/>
        </authorList>
    </citation>
    <scope>NUCLEOTIDE SEQUENCE [LARGE SCALE GENOMIC DNA]</scope>
    <source>
        <strain evidence="8">HH</strain>
    </source>
</reference>
<protein>
    <recommendedName>
        <fullName evidence="6">Trehalose 6-phosphate phosphatase</fullName>
        <ecNumber evidence="6">3.1.3.12</ecNumber>
    </recommendedName>
</protein>
<name>A0A5Q2N0K0_9FIRM</name>
<dbReference type="OrthoDB" id="9797743at2"/>
<keyword evidence="4 6" id="KW-0378">Hydrolase</keyword>
<dbReference type="GO" id="GO:0005992">
    <property type="term" value="P:trehalose biosynthetic process"/>
    <property type="evidence" value="ECO:0007669"/>
    <property type="project" value="UniProtKB-UniPathway"/>
</dbReference>
<dbReference type="Pfam" id="PF02358">
    <property type="entry name" value="Trehalose_PPase"/>
    <property type="match status" value="1"/>
</dbReference>
<evidence type="ECO:0000256" key="4">
    <source>
        <dbReference type="ARBA" id="ARBA00022801"/>
    </source>
</evidence>
<dbReference type="InterPro" id="IPR003337">
    <property type="entry name" value="Trehalose_PPase"/>
</dbReference>
<dbReference type="NCBIfam" id="TIGR00685">
    <property type="entry name" value="T6PP"/>
    <property type="match status" value="1"/>
</dbReference>
<evidence type="ECO:0000256" key="5">
    <source>
        <dbReference type="ARBA" id="ARBA00024179"/>
    </source>
</evidence>
<dbReference type="GO" id="GO:0004805">
    <property type="term" value="F:trehalose-phosphatase activity"/>
    <property type="evidence" value="ECO:0007669"/>
    <property type="project" value="UniProtKB-EC"/>
</dbReference>
<proteinExistence type="inferred from homology"/>
<comment type="catalytic activity">
    <reaction evidence="1 6">
        <text>alpha,alpha-trehalose 6-phosphate + H2O = alpha,alpha-trehalose + phosphate</text>
        <dbReference type="Rhea" id="RHEA:23420"/>
        <dbReference type="ChEBI" id="CHEBI:15377"/>
        <dbReference type="ChEBI" id="CHEBI:16551"/>
        <dbReference type="ChEBI" id="CHEBI:43474"/>
        <dbReference type="ChEBI" id="CHEBI:58429"/>
        <dbReference type="EC" id="3.1.3.12"/>
    </reaction>
</comment>
<dbReference type="Gene3D" id="3.40.50.1000">
    <property type="entry name" value="HAD superfamily/HAD-like"/>
    <property type="match status" value="1"/>
</dbReference>
<dbReference type="PANTHER" id="PTHR43768:SF3">
    <property type="entry name" value="TREHALOSE 6-PHOSPHATE PHOSPHATASE"/>
    <property type="match status" value="1"/>
</dbReference>
<evidence type="ECO:0000313" key="8">
    <source>
        <dbReference type="Proteomes" id="UP000366051"/>
    </source>
</evidence>
<evidence type="ECO:0000256" key="2">
    <source>
        <dbReference type="ARBA" id="ARBA00005199"/>
    </source>
</evidence>